<feature type="region of interest" description="Disordered" evidence="1">
    <location>
        <begin position="1"/>
        <end position="42"/>
    </location>
</feature>
<evidence type="ECO:0000256" key="1">
    <source>
        <dbReference type="SAM" id="MobiDB-lite"/>
    </source>
</evidence>
<dbReference type="SUPFAM" id="SSF52833">
    <property type="entry name" value="Thioredoxin-like"/>
    <property type="match status" value="1"/>
</dbReference>
<dbReference type="PANTHER" id="PTHR28630">
    <property type="match status" value="1"/>
</dbReference>
<dbReference type="CDD" id="cd02970">
    <property type="entry name" value="PRX_like2"/>
    <property type="match status" value="1"/>
</dbReference>
<comment type="caution">
    <text evidence="2">The sequence shown here is derived from an EMBL/GenBank/DDBJ whole genome shotgun (WGS) entry which is preliminary data.</text>
</comment>
<dbReference type="PANTHER" id="PTHR28630:SF3">
    <property type="entry name" value="PEROXIREDOXIN-LIKE 2C"/>
    <property type="match status" value="1"/>
</dbReference>
<proteinExistence type="predicted"/>
<dbReference type="STRING" id="1081102.A0A167ZZR5"/>
<dbReference type="Proteomes" id="UP000076874">
    <property type="component" value="Unassembled WGS sequence"/>
</dbReference>
<feature type="compositionally biased region" description="Low complexity" evidence="1">
    <location>
        <begin position="1"/>
        <end position="13"/>
    </location>
</feature>
<keyword evidence="3" id="KW-1185">Reference proteome</keyword>
<dbReference type="InterPro" id="IPR036249">
    <property type="entry name" value="Thioredoxin-like_sf"/>
</dbReference>
<name>A0A167ZZR5_9HYPO</name>
<dbReference type="InterPro" id="IPR032801">
    <property type="entry name" value="PXL2A/B/C"/>
</dbReference>
<organism evidence="2 3">
    <name type="scientific">Niveomyces insectorum RCEF 264</name>
    <dbReference type="NCBI Taxonomy" id="1081102"/>
    <lineage>
        <taxon>Eukaryota</taxon>
        <taxon>Fungi</taxon>
        <taxon>Dikarya</taxon>
        <taxon>Ascomycota</taxon>
        <taxon>Pezizomycotina</taxon>
        <taxon>Sordariomycetes</taxon>
        <taxon>Hypocreomycetidae</taxon>
        <taxon>Hypocreales</taxon>
        <taxon>Cordycipitaceae</taxon>
        <taxon>Niveomyces</taxon>
    </lineage>
</organism>
<accession>A0A167ZZR5</accession>
<dbReference type="OrthoDB" id="40334at2759"/>
<feature type="compositionally biased region" description="Basic and acidic residues" evidence="1">
    <location>
        <begin position="258"/>
        <end position="276"/>
    </location>
</feature>
<feature type="region of interest" description="Disordered" evidence="1">
    <location>
        <begin position="254"/>
        <end position="276"/>
    </location>
</feature>
<dbReference type="Gene3D" id="3.40.30.10">
    <property type="entry name" value="Glutaredoxin"/>
    <property type="match status" value="1"/>
</dbReference>
<evidence type="ECO:0000313" key="3">
    <source>
        <dbReference type="Proteomes" id="UP000076874"/>
    </source>
</evidence>
<gene>
    <name evidence="2" type="ORF">SPI_00271</name>
</gene>
<evidence type="ECO:0000313" key="2">
    <source>
        <dbReference type="EMBL" id="OAA68076.1"/>
    </source>
</evidence>
<sequence>MAASADAPPAADAVADKTNGDTDQINPPDFDGAVRTNNKLPSPDTLRRIADLPVLDRAGKSHPFRSLYEQPGRTLVIFVRHFFCGNCQEYLRALSEAVPTTLLATAAVPTRIVVVGCGEPPLIDMYAEAAACPYPVYADPTRRLYDVLGMVSTLALGAPPGYMQRTSLWRSSLRSIGQGLRQIPRGLALKGGNQRQVGGEFLFERRQPPAEGADANAHANANAHAADVTVTWCHRMTTTRDHAEPEQIRTLLALKSSEAAKDGADAKKTTDNHSVS</sequence>
<reference evidence="2 3" key="1">
    <citation type="journal article" date="2016" name="Genome Biol. Evol.">
        <title>Divergent and convergent evolution of fungal pathogenicity.</title>
        <authorList>
            <person name="Shang Y."/>
            <person name="Xiao G."/>
            <person name="Zheng P."/>
            <person name="Cen K."/>
            <person name="Zhan S."/>
            <person name="Wang C."/>
        </authorList>
    </citation>
    <scope>NUCLEOTIDE SEQUENCE [LARGE SCALE GENOMIC DNA]</scope>
    <source>
        <strain evidence="2 3">RCEF 264</strain>
    </source>
</reference>
<dbReference type="EMBL" id="AZHD01000001">
    <property type="protein sequence ID" value="OAA68076.1"/>
    <property type="molecule type" value="Genomic_DNA"/>
</dbReference>
<protein>
    <submittedName>
        <fullName evidence="2">Thioredoxin-like fold protein</fullName>
    </submittedName>
</protein>
<dbReference type="AlphaFoldDB" id="A0A167ZZR5"/>
<dbReference type="Pfam" id="PF13911">
    <property type="entry name" value="AhpC-TSA_2"/>
    <property type="match status" value="1"/>
</dbReference>